<dbReference type="Proteomes" id="UP000078272">
    <property type="component" value="Unassembled WGS sequence"/>
</dbReference>
<dbReference type="AlphaFoldDB" id="A0A175Q5M7"/>
<reference evidence="1 2" key="1">
    <citation type="journal article" date="2016" name="Front. Microbiol.">
        <title>Genomic Resource of Rice Seed Associated Bacteria.</title>
        <authorList>
            <person name="Midha S."/>
            <person name="Bansal K."/>
            <person name="Sharma S."/>
            <person name="Kumar N."/>
            <person name="Patil P.P."/>
            <person name="Chaudhry V."/>
            <person name="Patil P.B."/>
        </authorList>
    </citation>
    <scope>NUCLEOTIDE SEQUENCE [LARGE SCALE GENOMIC DNA]</scope>
    <source>
        <strain evidence="1 2">NS226</strain>
    </source>
</reference>
<evidence type="ECO:0000313" key="2">
    <source>
        <dbReference type="Proteomes" id="UP000078272"/>
    </source>
</evidence>
<accession>A0A175Q5M7</accession>
<dbReference type="EMBL" id="LDPZ01000280">
    <property type="protein sequence ID" value="KTQ64600.1"/>
    <property type="molecule type" value="Genomic_DNA"/>
</dbReference>
<dbReference type="PATRIC" id="fig|401562.3.peg.2494"/>
<gene>
    <name evidence="1" type="ORF">NS226_24185</name>
</gene>
<feature type="non-terminal residue" evidence="1">
    <location>
        <position position="1"/>
    </location>
</feature>
<proteinExistence type="predicted"/>
<sequence length="87" mass="9813">SGGEEQRVLARNGLKELVLTWRRIEMAVAAGRNADAATEFRNYRNLMAAAVPALLASAEPWSLFNQDVHDQHYAALREVMRSRHISH</sequence>
<name>A0A175Q5M7_9HYPH</name>
<evidence type="ECO:0000313" key="1">
    <source>
        <dbReference type="EMBL" id="KTQ64600.1"/>
    </source>
</evidence>
<organism evidence="1 2">
    <name type="scientific">Aureimonas ureilytica</name>
    <dbReference type="NCBI Taxonomy" id="401562"/>
    <lineage>
        <taxon>Bacteria</taxon>
        <taxon>Pseudomonadati</taxon>
        <taxon>Pseudomonadota</taxon>
        <taxon>Alphaproteobacteria</taxon>
        <taxon>Hyphomicrobiales</taxon>
        <taxon>Aurantimonadaceae</taxon>
        <taxon>Aureimonas</taxon>
    </lineage>
</organism>
<protein>
    <submittedName>
        <fullName evidence="1">Uncharacterized protein</fullName>
    </submittedName>
</protein>
<comment type="caution">
    <text evidence="1">The sequence shown here is derived from an EMBL/GenBank/DDBJ whole genome shotgun (WGS) entry which is preliminary data.</text>
</comment>